<dbReference type="SUPFAM" id="SSF53335">
    <property type="entry name" value="S-adenosyl-L-methionine-dependent methyltransferases"/>
    <property type="match status" value="1"/>
</dbReference>
<comment type="caution">
    <text evidence="1">The sequence shown here is derived from an EMBL/GenBank/DDBJ whole genome shotgun (WGS) entry which is preliminary data.</text>
</comment>
<protein>
    <recommendedName>
        <fullName evidence="3">DNA (cytosine-5-)-methyltransferase</fullName>
    </recommendedName>
</protein>
<evidence type="ECO:0000313" key="1">
    <source>
        <dbReference type="EMBL" id="MDE1469294.1"/>
    </source>
</evidence>
<dbReference type="InterPro" id="IPR029063">
    <property type="entry name" value="SAM-dependent_MTases_sf"/>
</dbReference>
<dbReference type="Proteomes" id="UP001215087">
    <property type="component" value="Unassembled WGS sequence"/>
</dbReference>
<dbReference type="RefSeq" id="WP_227206949.1">
    <property type="nucleotide sequence ID" value="NZ_JAJCLO010000006.1"/>
</dbReference>
<gene>
    <name evidence="1" type="ORF">PTZ04_03375</name>
</gene>
<organism evidence="1 2">
    <name type="scientific">Eubacterium limosum</name>
    <dbReference type="NCBI Taxonomy" id="1736"/>
    <lineage>
        <taxon>Bacteria</taxon>
        <taxon>Bacillati</taxon>
        <taxon>Bacillota</taxon>
        <taxon>Clostridia</taxon>
        <taxon>Eubacteriales</taxon>
        <taxon>Eubacteriaceae</taxon>
        <taxon>Eubacterium</taxon>
    </lineage>
</organism>
<sequence length="139" mass="15746">MTNKNKVILDLCGGTGSWSKPYRDSGYDVRIITLPETDVLTYEPPENVYGILAAPPCTHFSIACNRLWKDKDQDGRTIEGLTVLIACLRIIAYSKPTFWALENPVGRMKHFLGKEPDYKFLACDFGWPTKKKNIYLGTI</sequence>
<accession>A0ABT5UK62</accession>
<proteinExistence type="predicted"/>
<dbReference type="EMBL" id="JAQSVD010000001">
    <property type="protein sequence ID" value="MDE1469294.1"/>
    <property type="molecule type" value="Genomic_DNA"/>
</dbReference>
<evidence type="ECO:0000313" key="2">
    <source>
        <dbReference type="Proteomes" id="UP001215087"/>
    </source>
</evidence>
<evidence type="ECO:0008006" key="3">
    <source>
        <dbReference type="Google" id="ProtNLM"/>
    </source>
</evidence>
<name>A0ABT5UK62_EUBLI</name>
<keyword evidence="2" id="KW-1185">Reference proteome</keyword>
<reference evidence="1 2" key="1">
    <citation type="submission" date="2023-02" db="EMBL/GenBank/DDBJ databases">
        <title>Comparative genome analysis of Eubacterium limosum species.</title>
        <authorList>
            <person name="Bak J.E."/>
        </authorList>
    </citation>
    <scope>NUCLEOTIDE SEQUENCE [LARGE SCALE GENOMIC DNA]</scope>
    <source>
        <strain evidence="1 2">KGMB01548</strain>
    </source>
</reference>
<dbReference type="Gene3D" id="3.40.50.150">
    <property type="entry name" value="Vaccinia Virus protein VP39"/>
    <property type="match status" value="1"/>
</dbReference>